<comment type="caution">
    <text evidence="6">The sequence shown here is derived from an EMBL/GenBank/DDBJ whole genome shotgun (WGS) entry which is preliminary data.</text>
</comment>
<reference evidence="6 7" key="1">
    <citation type="submission" date="2014-03" db="EMBL/GenBank/DDBJ databases">
        <title>Genomics of Bifidobacteria.</title>
        <authorList>
            <person name="Ventura M."/>
            <person name="Milani C."/>
            <person name="Lugli G.A."/>
        </authorList>
    </citation>
    <scope>NUCLEOTIDE SEQUENCE [LARGE SCALE GENOMIC DNA]</scope>
    <source>
        <strain evidence="6 7">LMG 11597</strain>
    </source>
</reference>
<evidence type="ECO:0000256" key="3">
    <source>
        <dbReference type="PROSITE-ProRule" id="PRU00289"/>
    </source>
</evidence>
<feature type="transmembrane region" description="Helical" evidence="4">
    <location>
        <begin position="26"/>
        <end position="47"/>
    </location>
</feature>
<keyword evidence="1 3" id="KW-0547">Nucleotide-binding</keyword>
<evidence type="ECO:0000256" key="4">
    <source>
        <dbReference type="SAM" id="Phobius"/>
    </source>
</evidence>
<dbReference type="AlphaFoldDB" id="A0A087E9R0"/>
<dbReference type="EMBL" id="JGZR01000003">
    <property type="protein sequence ID" value="KFJ04511.1"/>
    <property type="molecule type" value="Genomic_DNA"/>
</dbReference>
<organism evidence="6 7">
    <name type="scientific">Bifidobacterium subtile</name>
    <dbReference type="NCBI Taxonomy" id="77635"/>
    <lineage>
        <taxon>Bacteria</taxon>
        <taxon>Bacillati</taxon>
        <taxon>Actinomycetota</taxon>
        <taxon>Actinomycetes</taxon>
        <taxon>Bifidobacteriales</taxon>
        <taxon>Bifidobacteriaceae</taxon>
        <taxon>Bifidobacterium</taxon>
    </lineage>
</organism>
<keyword evidence="7" id="KW-1185">Reference proteome</keyword>
<proteinExistence type="predicted"/>
<sequence>MLVLRYGAPALAQAMMAAVMLAERRWLFALMVLPGLAATLVAVLTVIRTRKMASAKTNASAVPAEDREMKTPRDDMRSLSLRTLEALLGLDEDSLIWRSVVRRWLQPGSLRVPVAMSGEGVHALDLRRQGPHALVAGTTGSGKSVLLQSWCLAMAFANPPERLHFVFLDFKGGSAFNRLEELPHAVGSVCDLDLGHAARALLAVEQELERRERLVAERRAGDLRALHDRPAAMVIVVDEFHALSSQLPDYVDRLTRIASLGRSLDMHVIACTQNPMGQVSANMKANMSLNICLRVRDGVQSSELLGDTRAATIPPELPGAAYCTDGGELTAIRCAAPRSIERLVRAMRLAHRFCGGSAAAALFTAPLPRMVHDIAKHLGRSPTASRSAVPFALGDTGVALDAAMLPIGCGNIAVIGTQGRGKTTLLRTVYEQAHAVDGLDAVWFNGNAGRSAGGASAPPASSLSASSPCRETAASLETTTTAGSAVGRHCAADSLEPSPQPHAVWLVDDADAWLEPFCADPVAGGFQSALADSAITVVFAMRTSRHLRIPEHCTTRIVMPTGERAVDLMNGIPAGLLASFDAGALATPGRAVFLRDGNATRVQCLSPRTRGS</sequence>
<dbReference type="Gene3D" id="3.40.50.300">
    <property type="entry name" value="P-loop containing nucleotide triphosphate hydrolases"/>
    <property type="match status" value="2"/>
</dbReference>
<feature type="domain" description="FtsK" evidence="5">
    <location>
        <begin position="118"/>
        <end position="302"/>
    </location>
</feature>
<dbReference type="SUPFAM" id="SSF52540">
    <property type="entry name" value="P-loop containing nucleoside triphosphate hydrolases"/>
    <property type="match status" value="1"/>
</dbReference>
<dbReference type="CDD" id="cd01127">
    <property type="entry name" value="TrwB_TraG_TraD_VirD4"/>
    <property type="match status" value="1"/>
</dbReference>
<dbReference type="STRING" id="77635.BISU_0518"/>
<dbReference type="Pfam" id="PF01580">
    <property type="entry name" value="FtsK_SpoIIIE"/>
    <property type="match status" value="1"/>
</dbReference>
<dbReference type="InterPro" id="IPR002543">
    <property type="entry name" value="FtsK_dom"/>
</dbReference>
<dbReference type="SMART" id="SM00382">
    <property type="entry name" value="AAA"/>
    <property type="match status" value="2"/>
</dbReference>
<evidence type="ECO:0000313" key="7">
    <source>
        <dbReference type="Proteomes" id="UP000029055"/>
    </source>
</evidence>
<dbReference type="GO" id="GO:0003677">
    <property type="term" value="F:DNA binding"/>
    <property type="evidence" value="ECO:0007669"/>
    <property type="project" value="InterPro"/>
</dbReference>
<feature type="binding site" evidence="3">
    <location>
        <begin position="137"/>
        <end position="144"/>
    </location>
    <ligand>
        <name>ATP</name>
        <dbReference type="ChEBI" id="CHEBI:30616"/>
    </ligand>
</feature>
<keyword evidence="4" id="KW-0812">Transmembrane</keyword>
<gene>
    <name evidence="6" type="ORF">BISU_0518</name>
</gene>
<keyword evidence="6" id="KW-0131">Cell cycle</keyword>
<evidence type="ECO:0000256" key="1">
    <source>
        <dbReference type="ARBA" id="ARBA00022741"/>
    </source>
</evidence>
<dbReference type="GO" id="GO:0005524">
    <property type="term" value="F:ATP binding"/>
    <property type="evidence" value="ECO:0007669"/>
    <property type="project" value="UniProtKB-UniRule"/>
</dbReference>
<keyword evidence="4" id="KW-0472">Membrane</keyword>
<dbReference type="InterPro" id="IPR027417">
    <property type="entry name" value="P-loop_NTPase"/>
</dbReference>
<keyword evidence="2 3" id="KW-0067">ATP-binding</keyword>
<keyword evidence="4" id="KW-1133">Transmembrane helix</keyword>
<dbReference type="PANTHER" id="PTHR22683">
    <property type="entry name" value="SPORULATION PROTEIN RELATED"/>
    <property type="match status" value="1"/>
</dbReference>
<dbReference type="PANTHER" id="PTHR22683:SF1">
    <property type="entry name" value="TYPE VII SECRETION SYSTEM PROTEIN ESSC"/>
    <property type="match status" value="1"/>
</dbReference>
<keyword evidence="6" id="KW-0132">Cell division</keyword>
<protein>
    <submittedName>
        <fullName evidence="6">Cell division protein FtsK</fullName>
    </submittedName>
</protein>
<evidence type="ECO:0000256" key="2">
    <source>
        <dbReference type="ARBA" id="ARBA00022840"/>
    </source>
</evidence>
<dbReference type="InterPro" id="IPR050206">
    <property type="entry name" value="FtsK/SpoIIIE/SftA"/>
</dbReference>
<evidence type="ECO:0000313" key="6">
    <source>
        <dbReference type="EMBL" id="KFJ04511.1"/>
    </source>
</evidence>
<dbReference type="Proteomes" id="UP000029055">
    <property type="component" value="Unassembled WGS sequence"/>
</dbReference>
<dbReference type="GO" id="GO:0051301">
    <property type="term" value="P:cell division"/>
    <property type="evidence" value="ECO:0007669"/>
    <property type="project" value="UniProtKB-KW"/>
</dbReference>
<dbReference type="eggNOG" id="COG1674">
    <property type="taxonomic scope" value="Bacteria"/>
</dbReference>
<dbReference type="PROSITE" id="PS50901">
    <property type="entry name" value="FTSK"/>
    <property type="match status" value="1"/>
</dbReference>
<evidence type="ECO:0000259" key="5">
    <source>
        <dbReference type="PROSITE" id="PS50901"/>
    </source>
</evidence>
<dbReference type="OrthoDB" id="9807790at2"/>
<accession>A0A087E9R0</accession>
<name>A0A087E9R0_9BIFI</name>
<dbReference type="InterPro" id="IPR003593">
    <property type="entry name" value="AAA+_ATPase"/>
</dbReference>